<dbReference type="Proteomes" id="UP001597641">
    <property type="component" value="Unassembled WGS sequence"/>
</dbReference>
<name>A0ABW6C0U7_9BACT</name>
<feature type="domain" description="Activator of Hsp90 ATPase homologue 1/2-like C-terminal" evidence="2">
    <location>
        <begin position="156"/>
        <end position="291"/>
    </location>
</feature>
<dbReference type="InterPro" id="IPR023393">
    <property type="entry name" value="START-like_dom_sf"/>
</dbReference>
<evidence type="ECO:0000256" key="1">
    <source>
        <dbReference type="ARBA" id="ARBA00006817"/>
    </source>
</evidence>
<evidence type="ECO:0000259" key="2">
    <source>
        <dbReference type="Pfam" id="PF08327"/>
    </source>
</evidence>
<keyword evidence="4" id="KW-1185">Reference proteome</keyword>
<dbReference type="RefSeq" id="WP_377490915.1">
    <property type="nucleotide sequence ID" value="NZ_JBHUOX010000030.1"/>
</dbReference>
<comment type="caution">
    <text evidence="3">The sequence shown here is derived from an EMBL/GenBank/DDBJ whole genome shotgun (WGS) entry which is preliminary data.</text>
</comment>
<dbReference type="InterPro" id="IPR013538">
    <property type="entry name" value="ASHA1/2-like_C"/>
</dbReference>
<reference evidence="4" key="1">
    <citation type="journal article" date="2019" name="Int. J. Syst. Evol. Microbiol.">
        <title>The Global Catalogue of Microorganisms (GCM) 10K type strain sequencing project: providing services to taxonomists for standard genome sequencing and annotation.</title>
        <authorList>
            <consortium name="The Broad Institute Genomics Platform"/>
            <consortium name="The Broad Institute Genome Sequencing Center for Infectious Disease"/>
            <person name="Wu L."/>
            <person name="Ma J."/>
        </authorList>
    </citation>
    <scope>NUCLEOTIDE SEQUENCE [LARGE SCALE GENOMIC DNA]</scope>
    <source>
        <strain evidence="4">KCTC 23984</strain>
    </source>
</reference>
<feature type="domain" description="Activator of Hsp90 ATPase homologue 1/2-like C-terminal" evidence="2">
    <location>
        <begin position="18"/>
        <end position="140"/>
    </location>
</feature>
<gene>
    <name evidence="3" type="ORF">ACFS7Z_24120</name>
</gene>
<dbReference type="EMBL" id="JBHUOX010000030">
    <property type="protein sequence ID" value="MFD3003466.1"/>
    <property type="molecule type" value="Genomic_DNA"/>
</dbReference>
<dbReference type="SUPFAM" id="SSF55961">
    <property type="entry name" value="Bet v1-like"/>
    <property type="match status" value="2"/>
</dbReference>
<organism evidence="3 4">
    <name type="scientific">Pontibacter toksunensis</name>
    <dbReference type="NCBI Taxonomy" id="1332631"/>
    <lineage>
        <taxon>Bacteria</taxon>
        <taxon>Pseudomonadati</taxon>
        <taxon>Bacteroidota</taxon>
        <taxon>Cytophagia</taxon>
        <taxon>Cytophagales</taxon>
        <taxon>Hymenobacteraceae</taxon>
        <taxon>Pontibacter</taxon>
    </lineage>
</organism>
<evidence type="ECO:0000313" key="3">
    <source>
        <dbReference type="EMBL" id="MFD3003466.1"/>
    </source>
</evidence>
<dbReference type="CDD" id="cd08897">
    <property type="entry name" value="SRPBCC_CalC_Aha1-like_4"/>
    <property type="match status" value="1"/>
</dbReference>
<comment type="similarity">
    <text evidence="1">Belongs to the AHA1 family.</text>
</comment>
<evidence type="ECO:0000313" key="4">
    <source>
        <dbReference type="Proteomes" id="UP001597641"/>
    </source>
</evidence>
<sequence>METTAAITNIKVSTTIQAPVEKVWKYWTEPQHIMQWNNASGEWHTPRAENDLRVGGKFLSRMEARDGSMGFDFSGIYTAIQEHKLIEYALEDGRKVQVLFVPNGRETSVTETFAAEQTHPVEMQRAGWQAILDNFKSYVESSGKPERLHFETSISAKAEKVYRTMLDEKQYAAWTAVFSPTSHYSGTWQKGTKILFLGEDKDGNTEGMVSRIKENIPNQFVSIEHLGLVKNGTEVTSGVEVEGWAGAMENYTFSEDENTTMLSVDIDINQEYKTFFSETWPKALHKLKEICEA</sequence>
<dbReference type="Gene3D" id="3.30.530.20">
    <property type="match status" value="2"/>
</dbReference>
<protein>
    <submittedName>
        <fullName evidence="3">SRPBCC domain-containing protein</fullName>
    </submittedName>
</protein>
<proteinExistence type="inferred from homology"/>
<accession>A0ABW6C0U7</accession>
<dbReference type="Pfam" id="PF08327">
    <property type="entry name" value="AHSA1"/>
    <property type="match status" value="2"/>
</dbReference>